<evidence type="ECO:0000259" key="3">
    <source>
        <dbReference type="Pfam" id="PF00294"/>
    </source>
</evidence>
<dbReference type="PANTHER" id="PTHR46969:SF1">
    <property type="entry name" value="BIFUNCTIONAL PROTEIN HLDE"/>
    <property type="match status" value="1"/>
</dbReference>
<dbReference type="GO" id="GO:0005829">
    <property type="term" value="C:cytosol"/>
    <property type="evidence" value="ECO:0007669"/>
    <property type="project" value="TreeGrafter"/>
</dbReference>
<protein>
    <submittedName>
        <fullName evidence="4">D-beta-D-heptose 7-phosphate kinase</fullName>
        <ecNumber evidence="4">2.7.1.167</ecNumber>
    </submittedName>
</protein>
<dbReference type="Proteomes" id="UP000494108">
    <property type="component" value="Unassembled WGS sequence"/>
</dbReference>
<keyword evidence="5" id="KW-1185">Reference proteome</keyword>
<accession>A0A6S7A2I8</accession>
<evidence type="ECO:0000256" key="2">
    <source>
        <dbReference type="ARBA" id="ARBA00022777"/>
    </source>
</evidence>
<keyword evidence="2 4" id="KW-0418">Kinase</keyword>
<dbReference type="GO" id="GO:0033786">
    <property type="term" value="F:heptose-1-phosphate adenylyltransferase activity"/>
    <property type="evidence" value="ECO:0007669"/>
    <property type="project" value="TreeGrafter"/>
</dbReference>
<dbReference type="InterPro" id="IPR029056">
    <property type="entry name" value="Ribokinase-like"/>
</dbReference>
<dbReference type="SUPFAM" id="SSF53613">
    <property type="entry name" value="Ribokinase-like"/>
    <property type="match status" value="1"/>
</dbReference>
<keyword evidence="1 4" id="KW-0808">Transferase</keyword>
<dbReference type="EC" id="2.7.1.167" evidence="4"/>
<dbReference type="NCBIfam" id="TIGR02198">
    <property type="entry name" value="rfaE_dom_I"/>
    <property type="match status" value="1"/>
</dbReference>
<dbReference type="PROSITE" id="PS00583">
    <property type="entry name" value="PFKB_KINASES_1"/>
    <property type="match status" value="1"/>
</dbReference>
<dbReference type="AlphaFoldDB" id="A0A6S7A2I8"/>
<feature type="domain" description="Carbohydrate kinase PfkB" evidence="3">
    <location>
        <begin position="13"/>
        <end position="301"/>
    </location>
</feature>
<dbReference type="RefSeq" id="WP_175176281.1">
    <property type="nucleotide sequence ID" value="NZ_CADIJX010000005.1"/>
</dbReference>
<evidence type="ECO:0000256" key="1">
    <source>
        <dbReference type="ARBA" id="ARBA00022679"/>
    </source>
</evidence>
<organism evidence="4 5">
    <name type="scientific">Achromobacter pestifer</name>
    <dbReference type="NCBI Taxonomy" id="1353889"/>
    <lineage>
        <taxon>Bacteria</taxon>
        <taxon>Pseudomonadati</taxon>
        <taxon>Pseudomonadota</taxon>
        <taxon>Betaproteobacteria</taxon>
        <taxon>Burkholderiales</taxon>
        <taxon>Alcaligenaceae</taxon>
        <taxon>Achromobacter</taxon>
    </lineage>
</organism>
<proteinExistence type="predicted"/>
<dbReference type="FunFam" id="3.40.1190.20:FF:000002">
    <property type="entry name" value="Bifunctional protein HldE"/>
    <property type="match status" value="1"/>
</dbReference>
<gene>
    <name evidence="4" type="primary">rfaE</name>
    <name evidence="4" type="ORF">LMG3431_03930</name>
</gene>
<dbReference type="InterPro" id="IPR002173">
    <property type="entry name" value="Carboh/pur_kinase_PfkB_CS"/>
</dbReference>
<dbReference type="InterPro" id="IPR011611">
    <property type="entry name" value="PfkB_dom"/>
</dbReference>
<dbReference type="GO" id="GO:0016773">
    <property type="term" value="F:phosphotransferase activity, alcohol group as acceptor"/>
    <property type="evidence" value="ECO:0007669"/>
    <property type="project" value="InterPro"/>
</dbReference>
<dbReference type="PANTHER" id="PTHR46969">
    <property type="entry name" value="BIFUNCTIONAL PROTEIN HLDE"/>
    <property type="match status" value="1"/>
</dbReference>
<sequence>MMPFPAEAISRSRVLVVGDVMLDRYWFGEVERISPEAPVPVVRVARREDRLGGAANVARNVAALGGHVTLVGVLGEDEAGDSIRRLSAEAGIQADLIADPSLHTTLKMRVLGRQQQLLRVDFEQHPEQAALDGVDAALARHLANHDIVVLSDYAKGVLTRVESLLAMARHAGIPVLVDPKGDDYARYRGATLVTPNRAEMQQAVGRWNSEAELTDRAQRLRADLDLEALLVTRSEQGMTLFTDTGRDHIDAQAHEVFDVSGAGDTVLATLAVSRAIGLPWAEAMGWANKAGGIAVGKLGTSVVTAAELAGESS</sequence>
<dbReference type="Gene3D" id="3.40.1190.20">
    <property type="match status" value="1"/>
</dbReference>
<name>A0A6S7A2I8_9BURK</name>
<reference evidence="4 5" key="1">
    <citation type="submission" date="2020-04" db="EMBL/GenBank/DDBJ databases">
        <authorList>
            <person name="De Canck E."/>
        </authorList>
    </citation>
    <scope>NUCLEOTIDE SEQUENCE [LARGE SCALE GENOMIC DNA]</scope>
    <source>
        <strain evidence="4 5">LMG 3431</strain>
    </source>
</reference>
<dbReference type="InterPro" id="IPR011913">
    <property type="entry name" value="RfaE_dom_I"/>
</dbReference>
<evidence type="ECO:0000313" key="5">
    <source>
        <dbReference type="Proteomes" id="UP000494108"/>
    </source>
</evidence>
<evidence type="ECO:0000313" key="4">
    <source>
        <dbReference type="EMBL" id="CAB3672651.1"/>
    </source>
</evidence>
<dbReference type="CDD" id="cd01172">
    <property type="entry name" value="RfaE_like"/>
    <property type="match status" value="1"/>
</dbReference>
<dbReference type="GO" id="GO:0033785">
    <property type="term" value="F:heptose 7-phosphate kinase activity"/>
    <property type="evidence" value="ECO:0007669"/>
    <property type="project" value="UniProtKB-EC"/>
</dbReference>
<dbReference type="Pfam" id="PF00294">
    <property type="entry name" value="PfkB"/>
    <property type="match status" value="1"/>
</dbReference>
<dbReference type="EMBL" id="CADIJX010000005">
    <property type="protein sequence ID" value="CAB3672651.1"/>
    <property type="molecule type" value="Genomic_DNA"/>
</dbReference>